<dbReference type="Gene3D" id="3.90.1150.10">
    <property type="entry name" value="Aspartate Aminotransferase, domain 1"/>
    <property type="match status" value="1"/>
</dbReference>
<dbReference type="PROSITE" id="PS00105">
    <property type="entry name" value="AA_TRANSFER_CLASS_1"/>
    <property type="match status" value="1"/>
</dbReference>
<dbReference type="InterPro" id="IPR015422">
    <property type="entry name" value="PyrdxlP-dep_Trfase_small"/>
</dbReference>
<evidence type="ECO:0000256" key="2">
    <source>
        <dbReference type="ARBA" id="ARBA00022576"/>
    </source>
</evidence>
<evidence type="ECO:0000313" key="7">
    <source>
        <dbReference type="Proteomes" id="UP001220962"/>
    </source>
</evidence>
<dbReference type="GO" id="GO:0030170">
    <property type="term" value="F:pyridoxal phosphate binding"/>
    <property type="evidence" value="ECO:0007669"/>
    <property type="project" value="InterPro"/>
</dbReference>
<dbReference type="Gene3D" id="3.40.640.10">
    <property type="entry name" value="Type I PLP-dependent aspartate aminotransferase-like (Major domain)"/>
    <property type="match status" value="1"/>
</dbReference>
<dbReference type="EC" id="2.6.1.-" evidence="4"/>
<keyword evidence="2 4" id="KW-0032">Aminotransferase</keyword>
<dbReference type="AlphaFoldDB" id="A0AAX3N7S5"/>
<dbReference type="GO" id="GO:0008483">
    <property type="term" value="F:transaminase activity"/>
    <property type="evidence" value="ECO:0007669"/>
    <property type="project" value="UniProtKB-KW"/>
</dbReference>
<sequence length="412" mass="45549">MTFERTKRSWRAEKLSHLGSSIFTEVAEWKEEARSSGKEIIDLGIGSPDRGPTVHIRNVLSEAVLDESSYAYPGTSGTLSFRQQAAAWMKHRFEVDVNPNTELLALMGSQDGLAHLAQAICNPGDLAIVPDPGYPIYSGSLAIAGVKPWYLPLKEENHFLPDLDSIPDQVWEEAVFILLNIPGNPIAVTADTAFYEKLIRIATQWNVLIVHDLAYSEMAFDDYRPMSILELPGAKDIAVEFHSFSKSFNMAGCRIGFLTGNSEVISALRDLKSNIDYGVFEPIQVAAIAALEEAMKKGKGDRGVAPLYEARRNAFAEALAAEGWNVPKPKATMFVWAPLPACFKVAERDAEAWTSRKFARELLLDTGVVVIPGEAFGSEGEGYVRIALVQEQEILMEAAKRMGSFIREYEMI</sequence>
<feature type="domain" description="Aminotransferase class I/classII large" evidence="5">
    <location>
        <begin position="39"/>
        <end position="394"/>
    </location>
</feature>
<organism evidence="6 7">
    <name type="scientific">Paenibacillus urinalis</name>
    <dbReference type="NCBI Taxonomy" id="521520"/>
    <lineage>
        <taxon>Bacteria</taxon>
        <taxon>Bacillati</taxon>
        <taxon>Bacillota</taxon>
        <taxon>Bacilli</taxon>
        <taxon>Bacillales</taxon>
        <taxon>Paenibacillaceae</taxon>
        <taxon>Paenibacillus</taxon>
    </lineage>
</organism>
<reference evidence="6" key="1">
    <citation type="submission" date="2023-02" db="EMBL/GenBank/DDBJ databases">
        <title>Pathogen: clinical or host-associated sample.</title>
        <authorList>
            <person name="Hergert J."/>
            <person name="Casey R."/>
            <person name="Wagner J."/>
            <person name="Young E.L."/>
            <person name="Oakeson K.F."/>
        </authorList>
    </citation>
    <scope>NUCLEOTIDE SEQUENCE</scope>
    <source>
        <strain evidence="6">2022CK-00830</strain>
    </source>
</reference>
<dbReference type="CDD" id="cd00609">
    <property type="entry name" value="AAT_like"/>
    <property type="match status" value="1"/>
</dbReference>
<dbReference type="InterPro" id="IPR015421">
    <property type="entry name" value="PyrdxlP-dep_Trfase_major"/>
</dbReference>
<keyword evidence="3 4" id="KW-0808">Transferase</keyword>
<name>A0AAX3N7S5_9BACL</name>
<dbReference type="InterPro" id="IPR004838">
    <property type="entry name" value="NHTrfase_class1_PyrdxlP-BS"/>
</dbReference>
<dbReference type="InterPro" id="IPR050881">
    <property type="entry name" value="LL-DAP_aminotransferase"/>
</dbReference>
<dbReference type="RefSeq" id="WP_047913996.1">
    <property type="nucleotide sequence ID" value="NZ_CP118101.1"/>
</dbReference>
<protein>
    <recommendedName>
        <fullName evidence="4">Aminotransferase</fullName>
        <ecNumber evidence="4">2.6.1.-</ecNumber>
    </recommendedName>
</protein>
<comment type="cofactor">
    <cofactor evidence="1 4">
        <name>pyridoxal 5'-phosphate</name>
        <dbReference type="ChEBI" id="CHEBI:597326"/>
    </cofactor>
</comment>
<dbReference type="EMBL" id="CP118101">
    <property type="protein sequence ID" value="WDH84757.1"/>
    <property type="molecule type" value="Genomic_DNA"/>
</dbReference>
<evidence type="ECO:0000259" key="5">
    <source>
        <dbReference type="Pfam" id="PF00155"/>
    </source>
</evidence>
<gene>
    <name evidence="6" type="ORF">PUW23_11305</name>
</gene>
<evidence type="ECO:0000313" key="6">
    <source>
        <dbReference type="EMBL" id="WDH84757.1"/>
    </source>
</evidence>
<dbReference type="Proteomes" id="UP001220962">
    <property type="component" value="Chromosome"/>
</dbReference>
<dbReference type="PANTHER" id="PTHR42832:SF2">
    <property type="entry name" value="ASPARTATE TRANSAMINASE"/>
    <property type="match status" value="1"/>
</dbReference>
<proteinExistence type="inferred from homology"/>
<comment type="similarity">
    <text evidence="4">Belongs to the class-I pyridoxal-phosphate-dependent aminotransferase family.</text>
</comment>
<dbReference type="Pfam" id="PF00155">
    <property type="entry name" value="Aminotran_1_2"/>
    <property type="match status" value="1"/>
</dbReference>
<dbReference type="InterPro" id="IPR015424">
    <property type="entry name" value="PyrdxlP-dep_Trfase"/>
</dbReference>
<evidence type="ECO:0000256" key="1">
    <source>
        <dbReference type="ARBA" id="ARBA00001933"/>
    </source>
</evidence>
<accession>A0AAX3N7S5</accession>
<dbReference type="PANTHER" id="PTHR42832">
    <property type="entry name" value="AMINO ACID AMINOTRANSFERASE"/>
    <property type="match status" value="1"/>
</dbReference>
<evidence type="ECO:0000256" key="4">
    <source>
        <dbReference type="RuleBase" id="RU000481"/>
    </source>
</evidence>
<dbReference type="SUPFAM" id="SSF53383">
    <property type="entry name" value="PLP-dependent transferases"/>
    <property type="match status" value="1"/>
</dbReference>
<evidence type="ECO:0000256" key="3">
    <source>
        <dbReference type="ARBA" id="ARBA00022679"/>
    </source>
</evidence>
<dbReference type="InterPro" id="IPR004839">
    <property type="entry name" value="Aminotransferase_I/II_large"/>
</dbReference>